<dbReference type="Gene3D" id="3.30.565.10">
    <property type="entry name" value="Histidine kinase-like ATPase, C-terminal domain"/>
    <property type="match status" value="1"/>
</dbReference>
<dbReference type="GO" id="GO:0000155">
    <property type="term" value="F:phosphorelay sensor kinase activity"/>
    <property type="evidence" value="ECO:0007669"/>
    <property type="project" value="InterPro"/>
</dbReference>
<dbReference type="PROSITE" id="PS50851">
    <property type="entry name" value="CHEW"/>
    <property type="match status" value="1"/>
</dbReference>
<dbReference type="InterPro" id="IPR002545">
    <property type="entry name" value="CheW-lke_dom"/>
</dbReference>
<evidence type="ECO:0000259" key="14">
    <source>
        <dbReference type="PROSITE" id="PS50894"/>
    </source>
</evidence>
<keyword evidence="4 10" id="KW-0597">Phosphoprotein</keyword>
<dbReference type="SMART" id="SM00073">
    <property type="entry name" value="HPT"/>
    <property type="match status" value="3"/>
</dbReference>
<dbReference type="InterPro" id="IPR036890">
    <property type="entry name" value="HATPase_C_sf"/>
</dbReference>
<dbReference type="GO" id="GO:0005737">
    <property type="term" value="C:cytoplasm"/>
    <property type="evidence" value="ECO:0007669"/>
    <property type="project" value="InterPro"/>
</dbReference>
<dbReference type="SMART" id="SM01231">
    <property type="entry name" value="H-kinase_dim"/>
    <property type="match status" value="1"/>
</dbReference>
<dbReference type="PROSITE" id="PS50894">
    <property type="entry name" value="HPT"/>
    <property type="match status" value="3"/>
</dbReference>
<name>A0AAW7DSI8_9GAMM</name>
<keyword evidence="5" id="KW-0808">Transferase</keyword>
<dbReference type="InterPro" id="IPR004105">
    <property type="entry name" value="CheA-like_dim"/>
</dbReference>
<dbReference type="InterPro" id="IPR051315">
    <property type="entry name" value="Bact_Chemotaxis_CheA"/>
</dbReference>
<evidence type="ECO:0000313" key="16">
    <source>
        <dbReference type="Proteomes" id="UP001173465"/>
    </source>
</evidence>
<evidence type="ECO:0000256" key="9">
    <source>
        <dbReference type="PROSITE-ProRule" id="PRU00110"/>
    </source>
</evidence>
<feature type="domain" description="Histidine kinase" evidence="11">
    <location>
        <begin position="1619"/>
        <end position="1871"/>
    </location>
</feature>
<evidence type="ECO:0000313" key="15">
    <source>
        <dbReference type="EMBL" id="MDM1696794.1"/>
    </source>
</evidence>
<protein>
    <recommendedName>
        <fullName evidence="3">Chemotaxis protein CheA</fullName>
        <ecNumber evidence="2">2.7.13.3</ecNumber>
    </recommendedName>
</protein>
<dbReference type="Pfam" id="PF00072">
    <property type="entry name" value="Response_reg"/>
    <property type="match status" value="1"/>
</dbReference>
<evidence type="ECO:0000259" key="13">
    <source>
        <dbReference type="PROSITE" id="PS50851"/>
    </source>
</evidence>
<dbReference type="SUPFAM" id="SSF52172">
    <property type="entry name" value="CheY-like"/>
    <property type="match status" value="1"/>
</dbReference>
<comment type="catalytic activity">
    <reaction evidence="1">
        <text>ATP + protein L-histidine = ADP + protein N-phospho-L-histidine.</text>
        <dbReference type="EC" id="2.7.13.3"/>
    </reaction>
</comment>
<dbReference type="Pfam" id="PF02518">
    <property type="entry name" value="HATPase_c"/>
    <property type="match status" value="1"/>
</dbReference>
<dbReference type="InterPro" id="IPR058661">
    <property type="entry name" value="FimL_2nd"/>
</dbReference>
<keyword evidence="6" id="KW-0418">Kinase</keyword>
<dbReference type="Pfam" id="PF01627">
    <property type="entry name" value="Hpt"/>
    <property type="match status" value="3"/>
</dbReference>
<evidence type="ECO:0000256" key="8">
    <source>
        <dbReference type="ARBA" id="ARBA00035100"/>
    </source>
</evidence>
<evidence type="ECO:0000256" key="10">
    <source>
        <dbReference type="PROSITE-ProRule" id="PRU00169"/>
    </source>
</evidence>
<feature type="domain" description="HPt" evidence="14">
    <location>
        <begin position="814"/>
        <end position="920"/>
    </location>
</feature>
<dbReference type="PRINTS" id="PR00344">
    <property type="entry name" value="BCTRLSENSOR"/>
</dbReference>
<dbReference type="SUPFAM" id="SSF47226">
    <property type="entry name" value="Histidine-containing phosphotransfer domain, HPT domain"/>
    <property type="match status" value="6"/>
</dbReference>
<dbReference type="FunFam" id="3.30.565.10:FF:000016">
    <property type="entry name" value="Chemotaxis protein CheA, putative"/>
    <property type="match status" value="1"/>
</dbReference>
<dbReference type="Pfam" id="PF26379">
    <property type="entry name" value="FimL_2nd"/>
    <property type="match status" value="1"/>
</dbReference>
<evidence type="ECO:0000256" key="3">
    <source>
        <dbReference type="ARBA" id="ARBA00021495"/>
    </source>
</evidence>
<accession>A0AAW7DSI8</accession>
<dbReference type="Gene3D" id="2.30.30.40">
    <property type="entry name" value="SH3 Domains"/>
    <property type="match status" value="1"/>
</dbReference>
<reference evidence="15" key="1">
    <citation type="submission" date="2020-06" db="EMBL/GenBank/DDBJ databases">
        <authorList>
            <person name="Dong N."/>
        </authorList>
    </citation>
    <scope>NUCLEOTIDE SEQUENCE</scope>
    <source>
        <strain evidence="15">DF46-2-2</strain>
    </source>
</reference>
<evidence type="ECO:0000256" key="6">
    <source>
        <dbReference type="ARBA" id="ARBA00022777"/>
    </source>
</evidence>
<dbReference type="CDD" id="cd00088">
    <property type="entry name" value="HPT"/>
    <property type="match status" value="3"/>
</dbReference>
<evidence type="ECO:0000259" key="11">
    <source>
        <dbReference type="PROSITE" id="PS50109"/>
    </source>
</evidence>
<dbReference type="Gene3D" id="1.20.120.160">
    <property type="entry name" value="HPT domain"/>
    <property type="match status" value="6"/>
</dbReference>
<dbReference type="PANTHER" id="PTHR43395">
    <property type="entry name" value="SENSOR HISTIDINE KINASE CHEA"/>
    <property type="match status" value="1"/>
</dbReference>
<dbReference type="EC" id="2.7.13.3" evidence="2"/>
<feature type="domain" description="Response regulatory" evidence="12">
    <location>
        <begin position="2039"/>
        <end position="2155"/>
    </location>
</feature>
<dbReference type="PANTHER" id="PTHR43395:SF8">
    <property type="entry name" value="HISTIDINE KINASE"/>
    <property type="match status" value="1"/>
</dbReference>
<dbReference type="SUPFAM" id="SSF55874">
    <property type="entry name" value="ATPase domain of HSP90 chaperone/DNA topoisomerase II/histidine kinase"/>
    <property type="match status" value="1"/>
</dbReference>
<dbReference type="PROSITE" id="PS50110">
    <property type="entry name" value="RESPONSE_REGULATORY"/>
    <property type="match status" value="1"/>
</dbReference>
<reference evidence="15" key="2">
    <citation type="journal article" date="2022" name="Sci. Total Environ.">
        <title>Prevalence, transmission, and molecular epidemiology of tet(X)-positive bacteria among humans, animals, and environmental niches in China: An epidemiological, and genomic-based study.</title>
        <authorList>
            <person name="Dong N."/>
            <person name="Zeng Y."/>
            <person name="Cai C."/>
            <person name="Sun C."/>
            <person name="Lu J."/>
            <person name="Liu C."/>
            <person name="Zhou H."/>
            <person name="Sun Q."/>
            <person name="Shu L."/>
            <person name="Wang H."/>
            <person name="Wang Y."/>
            <person name="Wang S."/>
            <person name="Wu C."/>
            <person name="Chan E.W."/>
            <person name="Chen G."/>
            <person name="Shen Z."/>
            <person name="Chen S."/>
            <person name="Zhang R."/>
        </authorList>
    </citation>
    <scope>NUCLEOTIDE SEQUENCE</scope>
    <source>
        <strain evidence="15">DF46-2-2</strain>
    </source>
</reference>
<feature type="modified residue" description="Phosphohistidine" evidence="9">
    <location>
        <position position="860"/>
    </location>
</feature>
<gene>
    <name evidence="15" type="ORF">HX099_09005</name>
</gene>
<feature type="domain" description="HPt" evidence="14">
    <location>
        <begin position="1106"/>
        <end position="1210"/>
    </location>
</feature>
<dbReference type="InterPro" id="IPR004358">
    <property type="entry name" value="Sig_transdc_His_kin-like_C"/>
</dbReference>
<evidence type="ECO:0000256" key="2">
    <source>
        <dbReference type="ARBA" id="ARBA00012438"/>
    </source>
</evidence>
<dbReference type="SMART" id="SM00387">
    <property type="entry name" value="HATPase_c"/>
    <property type="match status" value="1"/>
</dbReference>
<dbReference type="RefSeq" id="WP_286594053.1">
    <property type="nucleotide sequence ID" value="NZ_JACANB010000005.1"/>
</dbReference>
<sequence>MSDMIMGDHREFIALHWVKDEITETLRQATESLQVYITNPEDTAALQRCLSFVHQVYGTLHIVELAGAALLAEEIEILVHRLIQQKIRNPQLAVSVLMHTLSQFPLYLDNLQEQEQDPLLKLLSLLNDLRAVQQEAFFTENHFFFPDLNALPNAQPEAQLSKLKTQDNDALLNKLQKLLTEALHHLVQDTEHTAEQLHQLLKIYARLEAMSQQTPQVVVWQSASALTESLLAQCIPLSPAVLTLLLQTRPFLQTLTKEGWLALNQPAPTAFLKNALFYIYLSDLDTECNRQLRQQFKLSESLNLNALTNRSEHKQTPQLAKHNLMPVIAAVLEELIELQQSLQTTTSLAAIHEQAYRCRQIADSLALVGNHALRKIMLEQAQQLEALKDYDKPTLLNVSGACLYVSSTLSASQPLSALETSDYPATVLSQNQQRMLQAARAELEQAKEGIIQFISSQWSRTHLQSTISCLNKLSSTLYSLNLLAAAKILDNSRNYIQQQLLAKDTPPLWTDLDAFADIIASVDYYLEGLQQNSSHPNQHALTAAIRGLITLGYPADLQLPIPAQDPLIQLTSPGTVDSTRPIYSSFDNELASSFTSSNSTVDEQSKYSPLITNYSSSRFTAASSSMEQRFSDNAYNQLNTMDLTPQMINPPAAETPKHLLPPPADEEPVDLELQEVFTEEAEEVLETIQMHFPTWQQNLENTIALKELRRAFHTLKGSGRMVRALIIGELAWAIENMLNRVIDQTLTPSNKIIQLLEQVIEVLPTLVQEYAQQQQRQSFAVDCLAATAHALANNQPVPDFVAPNSDTDTTEVVEEVLDKTLLEIFRQEAQGHLQSLYEFIQNSAELLPREIPDALQRTLHTLKGSAAMANIYPILQLATPLERLAKEYKAHLLKVHEQDLELLKISAKLIQSGLEQLSTTPLKSLPGADNVIIAINLRIDSAIRNKKLLAAKESQSTTNQKSISNFLATCSDLLFNSEELLLQWKSNPEPNLIPLELLEDLQALSQNAQNAKLFAMQHLADALHDLYHAIQQEKLTATPEFFGLAEKSHEALMNMMDEFMAGLEVTAQPEAIATLQKFIQQNKSDAVVANTLAKPLVPNNENNIFAVDYTDAVLDIFLEEALELIENAGAQLERWQTQPEDQDTLRELMRELHTLKGGAAMAGLFPITDLAHELESLYEGLLAHLYQPSDELFSQLQTGHDTLASLIDQLYQRQPLSIPTQLTERLANYRHKGRTAPTSAATENVEASIAQSEKAQVSSYNNNRRLLNEHTALALFIAKGDEILQSTAVNLANWELNQSATEELDKLQQNFDALKSSAVMAEVTSVAELSQELALIYADLKHAKITVTSELYNLLHDGQNTLQALINRVREHKPLASIEDLMARIQTYRTQDAATKTPTESKAINIPDSFMQQALQHFQTLHALLEQETQEQLSLATRNHLLVCLQELKSDAKQAKVTIIHNPLKDAQSALLTESKPLTRLIMAQLLDAIQRVLDPNLTPVQLKEITRPSTETITLASSQLATPNRAVLPFEKQKKASIKTKPQPPTEQVRVSSEHLEELVNLAGETSIFRGRVEQQVSDFSFTLSEMEATIDRVRDQLRRLDTETQAQILSRYQIDVEQGYEDFDPLEMDRHSQMQQLSQALFESASDLLDLKETLANRIRDTETLLLQQSRVNTELQEGLMRTRMVTFDRLLPRLRRIVRQVSAELGKQAELTVSNAEGEVDRTMLERMIAPLEHMLRNALDHGIESPDQRRLAGKPEVGQIHLELAREGADVLLILKDDGDGVNIEAVKEKAIERGWMKQDAPISDQDAAQFILRSGLTTANTLSQISGRGVGMDAVNTQIKQMGGHLEIETQRHKGSKFTIRLPFTVSINRALMTYSGDDLYAIPLNTIEGITRISNLELQQLYQQQQQDGKPAIYRYADQDYQLTYIGTLLNSRQQPKLLGDENTSLPLILLRSADYAVAVQVDALASSREIVVKSLGPQFANVPGISGATILGDGRVVIILDLMATVREKLANGRLLLPEFIAEHPTLADKPHIMVIDDSITVRKVTSRLLERNDMEVSTAKDGVDAISQLQDKIPDLMLLDIEMPRMDGFEVAKLVRHDERLKHIPIVMITSRTGDKHRERALSLGVNEYLGKPYQEEQLLAVIQHLLIN</sequence>
<keyword evidence="7" id="KW-0902">Two-component regulatory system</keyword>
<dbReference type="InterPro" id="IPR001789">
    <property type="entry name" value="Sig_transdc_resp-reg_receiver"/>
</dbReference>
<dbReference type="InterPro" id="IPR003594">
    <property type="entry name" value="HATPase_dom"/>
</dbReference>
<evidence type="ECO:0000256" key="1">
    <source>
        <dbReference type="ARBA" id="ARBA00000085"/>
    </source>
</evidence>
<dbReference type="SUPFAM" id="SSF50341">
    <property type="entry name" value="CheW-like"/>
    <property type="match status" value="1"/>
</dbReference>
<dbReference type="InterPro" id="IPR036061">
    <property type="entry name" value="CheW-like_dom_sf"/>
</dbReference>
<feature type="domain" description="HPt" evidence="14">
    <location>
        <begin position="666"/>
        <end position="770"/>
    </location>
</feature>
<evidence type="ECO:0000256" key="4">
    <source>
        <dbReference type="ARBA" id="ARBA00022553"/>
    </source>
</evidence>
<dbReference type="PROSITE" id="PS50109">
    <property type="entry name" value="HIS_KIN"/>
    <property type="match status" value="1"/>
</dbReference>
<dbReference type="Proteomes" id="UP001173465">
    <property type="component" value="Unassembled WGS sequence"/>
</dbReference>
<comment type="function">
    <text evidence="8">Involved in the transmission of sensory signals from the chemoreceptors to the flagellar motors. CheA is autophosphorylated; it can transfer its phosphate group to either CheB or CheY.</text>
</comment>
<dbReference type="InterPro" id="IPR011006">
    <property type="entry name" value="CheY-like_superfamily"/>
</dbReference>
<feature type="modified residue" description="Phosphohistidine" evidence="9">
    <location>
        <position position="713"/>
    </location>
</feature>
<comment type="caution">
    <text evidence="15">The sequence shown here is derived from an EMBL/GenBank/DDBJ whole genome shotgun (WGS) entry which is preliminary data.</text>
</comment>
<dbReference type="CDD" id="cd17546">
    <property type="entry name" value="REC_hyHK_CKI1_RcsC-like"/>
    <property type="match status" value="1"/>
</dbReference>
<dbReference type="EMBL" id="JACANB010000005">
    <property type="protein sequence ID" value="MDM1696794.1"/>
    <property type="molecule type" value="Genomic_DNA"/>
</dbReference>
<dbReference type="InterPro" id="IPR036641">
    <property type="entry name" value="HPT_dom_sf"/>
</dbReference>
<feature type="modified residue" description="Phosphohistidine" evidence="9">
    <location>
        <position position="1153"/>
    </location>
</feature>
<evidence type="ECO:0000256" key="5">
    <source>
        <dbReference type="ARBA" id="ARBA00022679"/>
    </source>
</evidence>
<dbReference type="InterPro" id="IPR008207">
    <property type="entry name" value="Sig_transdc_His_kin_Hpt_dom"/>
</dbReference>
<dbReference type="SMART" id="SM00260">
    <property type="entry name" value="CheW"/>
    <property type="match status" value="1"/>
</dbReference>
<proteinExistence type="predicted"/>
<dbReference type="Pfam" id="PF01584">
    <property type="entry name" value="CheW"/>
    <property type="match status" value="1"/>
</dbReference>
<evidence type="ECO:0000259" key="12">
    <source>
        <dbReference type="PROSITE" id="PS50110"/>
    </source>
</evidence>
<dbReference type="Gene3D" id="3.40.50.2300">
    <property type="match status" value="1"/>
</dbReference>
<dbReference type="InterPro" id="IPR005467">
    <property type="entry name" value="His_kinase_dom"/>
</dbReference>
<dbReference type="SMART" id="SM00448">
    <property type="entry name" value="REC"/>
    <property type="match status" value="1"/>
</dbReference>
<dbReference type="GO" id="GO:0006935">
    <property type="term" value="P:chemotaxis"/>
    <property type="evidence" value="ECO:0007669"/>
    <property type="project" value="InterPro"/>
</dbReference>
<evidence type="ECO:0000256" key="7">
    <source>
        <dbReference type="ARBA" id="ARBA00023012"/>
    </source>
</evidence>
<feature type="domain" description="CheW-like" evidence="13">
    <location>
        <begin position="1873"/>
        <end position="2018"/>
    </location>
</feature>
<organism evidence="15 16">
    <name type="scientific">Thiopseudomonas alkaliphila</name>
    <dbReference type="NCBI Taxonomy" id="1697053"/>
    <lineage>
        <taxon>Bacteria</taxon>
        <taxon>Pseudomonadati</taxon>
        <taxon>Pseudomonadota</taxon>
        <taxon>Gammaproteobacteria</taxon>
        <taxon>Pseudomonadales</taxon>
        <taxon>Pseudomonadaceae</taxon>
        <taxon>Thiopseudomonas</taxon>
    </lineage>
</organism>
<feature type="modified residue" description="4-aspartylphosphate" evidence="10">
    <location>
        <position position="2088"/>
    </location>
</feature>